<keyword evidence="7 11" id="KW-1133">Transmembrane helix</keyword>
<evidence type="ECO:0000259" key="12">
    <source>
        <dbReference type="Pfam" id="PF12019"/>
    </source>
</evidence>
<evidence type="ECO:0000256" key="8">
    <source>
        <dbReference type="ARBA" id="ARBA00023136"/>
    </source>
</evidence>
<dbReference type="Proteomes" id="UP000429555">
    <property type="component" value="Unassembled WGS sequence"/>
</dbReference>
<comment type="subcellular location">
    <subcellularLocation>
        <location evidence="1">Cell inner membrane</location>
        <topology evidence="1">Single-pass membrane protein</topology>
    </subcellularLocation>
</comment>
<evidence type="ECO:0000256" key="3">
    <source>
        <dbReference type="ARBA" id="ARBA00022475"/>
    </source>
</evidence>
<dbReference type="Pfam" id="PF12019">
    <property type="entry name" value="GspH"/>
    <property type="match status" value="1"/>
</dbReference>
<accession>A0A6I4KVF4</accession>
<evidence type="ECO:0000313" key="14">
    <source>
        <dbReference type="Proteomes" id="UP000429555"/>
    </source>
</evidence>
<keyword evidence="3" id="KW-1003">Cell membrane</keyword>
<evidence type="ECO:0000256" key="7">
    <source>
        <dbReference type="ARBA" id="ARBA00022989"/>
    </source>
</evidence>
<dbReference type="InterPro" id="IPR022346">
    <property type="entry name" value="T2SS_GspH"/>
</dbReference>
<proteinExistence type="inferred from homology"/>
<gene>
    <name evidence="13" type="ORF">GJV18_05125</name>
</gene>
<evidence type="ECO:0000256" key="2">
    <source>
        <dbReference type="ARBA" id="ARBA00021549"/>
    </source>
</evidence>
<evidence type="ECO:0000256" key="10">
    <source>
        <dbReference type="ARBA" id="ARBA00030775"/>
    </source>
</evidence>
<evidence type="ECO:0000313" key="13">
    <source>
        <dbReference type="EMBL" id="MVW74692.1"/>
    </source>
</evidence>
<dbReference type="InterPro" id="IPR045584">
    <property type="entry name" value="Pilin-like"/>
</dbReference>
<evidence type="ECO:0000256" key="5">
    <source>
        <dbReference type="ARBA" id="ARBA00022519"/>
    </source>
</evidence>
<evidence type="ECO:0000256" key="1">
    <source>
        <dbReference type="ARBA" id="ARBA00004377"/>
    </source>
</evidence>
<reference evidence="13 14" key="1">
    <citation type="submission" date="2019-11" db="EMBL/GenBank/DDBJ databases">
        <title>Pseudomonas flavidum sp. nov., isolated from Baiyang Lake.</title>
        <authorList>
            <person name="Zhao Y."/>
        </authorList>
    </citation>
    <scope>NUCLEOTIDE SEQUENCE [LARGE SCALE GENOMIC DNA]</scope>
    <source>
        <strain evidence="14">R-22-3 w-18</strain>
    </source>
</reference>
<protein>
    <recommendedName>
        <fullName evidence="2">Type II secretion system protein H</fullName>
    </recommendedName>
    <alternativeName>
        <fullName evidence="10">General secretion pathway protein H</fullName>
    </alternativeName>
</protein>
<sequence length="214" mass="23865">MHSKALSHRHLPLQRHVFLDLAFAKSALDSVLTTTPSGKDAGIMTTENGHSLIEAMASLLIGGIILATALPGLGSLREKNQQTQTANQLTGALHYARNTAVLKRATVTLCPGTEQCLATQRWDKHVLLFIDHNQDGKLDHTDELLQRVELANNYSWYWSNFRQRPYLQFAANGRTRALNGTFSLCRDKVSTRQIVINVTGRMRAQAHQTPLPCR</sequence>
<dbReference type="GO" id="GO:0015628">
    <property type="term" value="P:protein secretion by the type II secretion system"/>
    <property type="evidence" value="ECO:0007669"/>
    <property type="project" value="InterPro"/>
</dbReference>
<dbReference type="Gene3D" id="3.55.40.10">
    <property type="entry name" value="minor pseudopilin epsh domain"/>
    <property type="match status" value="1"/>
</dbReference>
<organism evidence="13 14">
    <name type="scientific">Pseudomonas xionganensis</name>
    <dbReference type="NCBI Taxonomy" id="2654845"/>
    <lineage>
        <taxon>Bacteria</taxon>
        <taxon>Pseudomonadati</taxon>
        <taxon>Pseudomonadota</taxon>
        <taxon>Gammaproteobacteria</taxon>
        <taxon>Pseudomonadales</taxon>
        <taxon>Pseudomonadaceae</taxon>
        <taxon>Pseudomonas</taxon>
    </lineage>
</organism>
<evidence type="ECO:0000256" key="11">
    <source>
        <dbReference type="SAM" id="Phobius"/>
    </source>
</evidence>
<comment type="caution">
    <text evidence="13">The sequence shown here is derived from an EMBL/GenBank/DDBJ whole genome shotgun (WGS) entry which is preliminary data.</text>
</comment>
<name>A0A6I4KVF4_9PSED</name>
<evidence type="ECO:0000256" key="9">
    <source>
        <dbReference type="ARBA" id="ARBA00025772"/>
    </source>
</evidence>
<dbReference type="AlphaFoldDB" id="A0A6I4KVF4"/>
<keyword evidence="4" id="KW-0488">Methylation</keyword>
<evidence type="ECO:0000256" key="4">
    <source>
        <dbReference type="ARBA" id="ARBA00022481"/>
    </source>
</evidence>
<dbReference type="GO" id="GO:0015627">
    <property type="term" value="C:type II protein secretion system complex"/>
    <property type="evidence" value="ECO:0007669"/>
    <property type="project" value="InterPro"/>
</dbReference>
<keyword evidence="8 11" id="KW-0472">Membrane</keyword>
<keyword evidence="6 11" id="KW-0812">Transmembrane</keyword>
<feature type="transmembrane region" description="Helical" evidence="11">
    <location>
        <begin position="52"/>
        <end position="73"/>
    </location>
</feature>
<comment type="similarity">
    <text evidence="9">Belongs to the GSP H family.</text>
</comment>
<keyword evidence="14" id="KW-1185">Reference proteome</keyword>
<feature type="domain" description="General secretion pathway GspH" evidence="12">
    <location>
        <begin position="85"/>
        <end position="200"/>
    </location>
</feature>
<keyword evidence="5" id="KW-0997">Cell inner membrane</keyword>
<dbReference type="GO" id="GO:0005886">
    <property type="term" value="C:plasma membrane"/>
    <property type="evidence" value="ECO:0007669"/>
    <property type="project" value="UniProtKB-SubCell"/>
</dbReference>
<dbReference type="EMBL" id="WKJZ01000001">
    <property type="protein sequence ID" value="MVW74692.1"/>
    <property type="molecule type" value="Genomic_DNA"/>
</dbReference>
<dbReference type="SUPFAM" id="SSF54523">
    <property type="entry name" value="Pili subunits"/>
    <property type="match status" value="1"/>
</dbReference>
<evidence type="ECO:0000256" key="6">
    <source>
        <dbReference type="ARBA" id="ARBA00022692"/>
    </source>
</evidence>